<evidence type="ECO:0000313" key="4">
    <source>
        <dbReference type="EMBL" id="TWT95503.1"/>
    </source>
</evidence>
<keyword evidence="1 4" id="KW-0489">Methyltransferase</keyword>
<proteinExistence type="predicted"/>
<dbReference type="InterPro" id="IPR029028">
    <property type="entry name" value="Alpha/beta_knot_MTases"/>
</dbReference>
<keyword evidence="2 4" id="KW-0808">Transferase</keyword>
<dbReference type="CDD" id="cd18095">
    <property type="entry name" value="SpoU-like_rRNA-MTase"/>
    <property type="match status" value="1"/>
</dbReference>
<dbReference type="PANTHER" id="PTHR43191:SF12">
    <property type="entry name" value="RRNA METHYLASE"/>
    <property type="match status" value="1"/>
</dbReference>
<dbReference type="GO" id="GO:0008173">
    <property type="term" value="F:RNA methyltransferase activity"/>
    <property type="evidence" value="ECO:0007669"/>
    <property type="project" value="InterPro"/>
</dbReference>
<dbReference type="GO" id="GO:0003723">
    <property type="term" value="F:RNA binding"/>
    <property type="evidence" value="ECO:0007669"/>
    <property type="project" value="InterPro"/>
</dbReference>
<dbReference type="GO" id="GO:0032259">
    <property type="term" value="P:methylation"/>
    <property type="evidence" value="ECO:0007669"/>
    <property type="project" value="UniProtKB-KW"/>
</dbReference>
<dbReference type="OrthoDB" id="9794400at2"/>
<dbReference type="PANTHER" id="PTHR43191">
    <property type="entry name" value="RRNA METHYLTRANSFERASE 3"/>
    <property type="match status" value="1"/>
</dbReference>
<dbReference type="InterPro" id="IPR029064">
    <property type="entry name" value="Ribosomal_eL30-like_sf"/>
</dbReference>
<sequence>MHYTITDPQDPRLEPYRSVRHRDPQSGFIAEGSLVVGRLLQSDYPVQSLLIHIGQERRYLDQVPVDVPVYLVSPELGQQIAGYDFHRGVLAHGECRAMRSIDELPTSLAPASHDRTTVGNVALGLIGISDPENVGSLLRSAAAMGVHEIVLGPGTISPYVRRVIRVSMASVFLHRFYQLPSPAEQITRLQYQGIDFAATTLRTGAIDIREFHRERDDRPLVLLVGNEATGLDEEVQDRCRFRVTLPMASGTDSLNVGVAGAIFLHELTSAR</sequence>
<comment type="caution">
    <text evidence="4">The sequence shown here is derived from an EMBL/GenBank/DDBJ whole genome shotgun (WGS) entry which is preliminary data.</text>
</comment>
<dbReference type="Pfam" id="PF00588">
    <property type="entry name" value="SpoU_methylase"/>
    <property type="match status" value="1"/>
</dbReference>
<organism evidence="4 5">
    <name type="scientific">Neorhodopirellula pilleata</name>
    <dbReference type="NCBI Taxonomy" id="2714738"/>
    <lineage>
        <taxon>Bacteria</taxon>
        <taxon>Pseudomonadati</taxon>
        <taxon>Planctomycetota</taxon>
        <taxon>Planctomycetia</taxon>
        <taxon>Pirellulales</taxon>
        <taxon>Pirellulaceae</taxon>
        <taxon>Neorhodopirellula</taxon>
    </lineage>
</organism>
<keyword evidence="5" id="KW-1185">Reference proteome</keyword>
<protein>
    <submittedName>
        <fullName evidence="4">Putative TrmH family tRNA/rRNA methyltransferase</fullName>
        <ecNumber evidence="4">2.1.1.-</ecNumber>
    </submittedName>
</protein>
<dbReference type="SUPFAM" id="SSF75217">
    <property type="entry name" value="alpha/beta knot"/>
    <property type="match status" value="1"/>
</dbReference>
<feature type="domain" description="tRNA/rRNA methyltransferase SpoU type" evidence="3">
    <location>
        <begin position="122"/>
        <end position="265"/>
    </location>
</feature>
<evidence type="ECO:0000313" key="5">
    <source>
        <dbReference type="Proteomes" id="UP000316213"/>
    </source>
</evidence>
<dbReference type="AlphaFoldDB" id="A0A5C6AAZ4"/>
<evidence type="ECO:0000256" key="1">
    <source>
        <dbReference type="ARBA" id="ARBA00022603"/>
    </source>
</evidence>
<evidence type="ECO:0000259" key="3">
    <source>
        <dbReference type="Pfam" id="PF00588"/>
    </source>
</evidence>
<dbReference type="InterPro" id="IPR051259">
    <property type="entry name" value="rRNA_Methyltransferase"/>
</dbReference>
<dbReference type="RefSeq" id="WP_146578571.1">
    <property type="nucleotide sequence ID" value="NZ_SJPM01000006.1"/>
</dbReference>
<accession>A0A5C6AAZ4</accession>
<dbReference type="SUPFAM" id="SSF55315">
    <property type="entry name" value="L30e-like"/>
    <property type="match status" value="1"/>
</dbReference>
<dbReference type="Proteomes" id="UP000316213">
    <property type="component" value="Unassembled WGS sequence"/>
</dbReference>
<dbReference type="EMBL" id="SJPM01000006">
    <property type="protein sequence ID" value="TWT95503.1"/>
    <property type="molecule type" value="Genomic_DNA"/>
</dbReference>
<dbReference type="GO" id="GO:0006396">
    <property type="term" value="P:RNA processing"/>
    <property type="evidence" value="ECO:0007669"/>
    <property type="project" value="InterPro"/>
</dbReference>
<dbReference type="Gene3D" id="3.40.1280.10">
    <property type="match status" value="1"/>
</dbReference>
<gene>
    <name evidence="4" type="ORF">Pla100_31440</name>
</gene>
<dbReference type="InterPro" id="IPR029026">
    <property type="entry name" value="tRNA_m1G_MTases_N"/>
</dbReference>
<name>A0A5C6AAZ4_9BACT</name>
<reference evidence="4 5" key="1">
    <citation type="submission" date="2019-02" db="EMBL/GenBank/DDBJ databases">
        <title>Deep-cultivation of Planctomycetes and their phenomic and genomic characterization uncovers novel biology.</title>
        <authorList>
            <person name="Wiegand S."/>
            <person name="Jogler M."/>
            <person name="Boedeker C."/>
            <person name="Pinto D."/>
            <person name="Vollmers J."/>
            <person name="Rivas-Marin E."/>
            <person name="Kohn T."/>
            <person name="Peeters S.H."/>
            <person name="Heuer A."/>
            <person name="Rast P."/>
            <person name="Oberbeckmann S."/>
            <person name="Bunk B."/>
            <person name="Jeske O."/>
            <person name="Meyerdierks A."/>
            <person name="Storesund J.E."/>
            <person name="Kallscheuer N."/>
            <person name="Luecker S."/>
            <person name="Lage O.M."/>
            <person name="Pohl T."/>
            <person name="Merkel B.J."/>
            <person name="Hornburger P."/>
            <person name="Mueller R.-W."/>
            <person name="Bruemmer F."/>
            <person name="Labrenz M."/>
            <person name="Spormann A.M."/>
            <person name="Op Den Camp H."/>
            <person name="Overmann J."/>
            <person name="Amann R."/>
            <person name="Jetten M.S.M."/>
            <person name="Mascher T."/>
            <person name="Medema M.H."/>
            <person name="Devos D.P."/>
            <person name="Kaster A.-K."/>
            <person name="Ovreas L."/>
            <person name="Rohde M."/>
            <person name="Galperin M.Y."/>
            <person name="Jogler C."/>
        </authorList>
    </citation>
    <scope>NUCLEOTIDE SEQUENCE [LARGE SCALE GENOMIC DNA]</scope>
    <source>
        <strain evidence="4 5">Pla100</strain>
    </source>
</reference>
<evidence type="ECO:0000256" key="2">
    <source>
        <dbReference type="ARBA" id="ARBA00022679"/>
    </source>
</evidence>
<dbReference type="EC" id="2.1.1.-" evidence="4"/>
<dbReference type="InterPro" id="IPR001537">
    <property type="entry name" value="SpoU_MeTrfase"/>
</dbReference>